<dbReference type="PANTHER" id="PTHR35093">
    <property type="entry name" value="OUTER MEMBRANE PROTEIN NMB0088-RELATED"/>
    <property type="match status" value="1"/>
</dbReference>
<evidence type="ECO:0000256" key="4">
    <source>
        <dbReference type="ARBA" id="ARBA00022692"/>
    </source>
</evidence>
<dbReference type="RefSeq" id="WP_329775082.1">
    <property type="nucleotide sequence ID" value="NZ_JAYDYW010000006.1"/>
</dbReference>
<evidence type="ECO:0000313" key="9">
    <source>
        <dbReference type="EMBL" id="MEE1673842.1"/>
    </source>
</evidence>
<keyword evidence="10" id="KW-1185">Reference proteome</keyword>
<organism evidence="9 10">
    <name type="scientific">Agarivorans aestuarii</name>
    <dbReference type="NCBI Taxonomy" id="1563703"/>
    <lineage>
        <taxon>Bacteria</taxon>
        <taxon>Pseudomonadati</taxon>
        <taxon>Pseudomonadota</taxon>
        <taxon>Gammaproteobacteria</taxon>
        <taxon>Alteromonadales</taxon>
        <taxon>Alteromonadaceae</taxon>
        <taxon>Agarivorans</taxon>
    </lineage>
</organism>
<comment type="subcellular location">
    <subcellularLocation>
        <location evidence="1">Cell outer membrane</location>
        <topology evidence="1">Multi-pass membrane protein</topology>
    </subcellularLocation>
</comment>
<accession>A0ABU7G391</accession>
<dbReference type="EMBL" id="JAYDYW010000006">
    <property type="protein sequence ID" value="MEE1673842.1"/>
    <property type="molecule type" value="Genomic_DNA"/>
</dbReference>
<keyword evidence="4" id="KW-0812">Transmembrane</keyword>
<dbReference type="InterPro" id="IPR005017">
    <property type="entry name" value="OMPP1/FadL/TodX"/>
</dbReference>
<evidence type="ECO:0000256" key="6">
    <source>
        <dbReference type="ARBA" id="ARBA00023136"/>
    </source>
</evidence>
<keyword evidence="5 8" id="KW-0732">Signal</keyword>
<evidence type="ECO:0000256" key="8">
    <source>
        <dbReference type="SAM" id="SignalP"/>
    </source>
</evidence>
<name>A0ABU7G391_9ALTE</name>
<evidence type="ECO:0000313" key="10">
    <source>
        <dbReference type="Proteomes" id="UP001310248"/>
    </source>
</evidence>
<keyword evidence="7" id="KW-0998">Cell outer membrane</keyword>
<reference evidence="10" key="1">
    <citation type="submission" date="2023-07" db="EMBL/GenBank/DDBJ databases">
        <title>Draft genome sequence of Agarivorans aestuarii strain ZMCS4, a CAZymes producing bacteria isolated from the marine brown algae Clodostephus spongiosus.</title>
        <authorList>
            <person name="Lorente B."/>
            <person name="Cabral C."/>
            <person name="Frias J."/>
            <person name="Faria J."/>
            <person name="Toubarro D."/>
        </authorList>
    </citation>
    <scope>NUCLEOTIDE SEQUENCE [LARGE SCALE GENOMIC DNA]</scope>
    <source>
        <strain evidence="10">ZMCS4</strain>
    </source>
</reference>
<keyword evidence="6" id="KW-0472">Membrane</keyword>
<sequence length="417" mass="45020">MDKRKLSLIAISVSLLSGQSLAAGFQLNSQSATGIGRAFSGDAVIADNASVLSRNPAAMAMFDQKALSLGLTYADVDVTIKDVAYTTPFAAENLGGENDAADNKVIPNIYYIHPINDSFAVGVGAFSNFGTGTDISSLNNTGASMTPVDLLGQTEIVTSNFNASVSYRINQQFSIGAGVDLIYGEGKLKRQGEIVGEPVNSGQDTLVDVEADGWAIGGILGATYEINDKNRLGMSYRVSPTFKADGTVELNGAKFEEIHIPLPNIFQIAGYHELSPSWAVHYTAQHTSWGDFDHITVSGNYPDTTLKSYQWKNSWLFSVGGTYSINQNWTARAGYMHDKGVVDEISSLSIPDSDRNWYTAGASYHLNKNSSIDFGLAFVRGEDVEVREMSGIPGIGEVVGHTRSDAIYYSMQYSHMF</sequence>
<comment type="caution">
    <text evidence="9">The sequence shown here is derived from an EMBL/GenBank/DDBJ whole genome shotgun (WGS) entry which is preliminary data.</text>
</comment>
<protein>
    <submittedName>
        <fullName evidence="9">Porin</fullName>
    </submittedName>
</protein>
<dbReference type="Proteomes" id="UP001310248">
    <property type="component" value="Unassembled WGS sequence"/>
</dbReference>
<evidence type="ECO:0000256" key="7">
    <source>
        <dbReference type="ARBA" id="ARBA00023237"/>
    </source>
</evidence>
<gene>
    <name evidence="9" type="ORF">SNR37_003269</name>
</gene>
<evidence type="ECO:0000256" key="3">
    <source>
        <dbReference type="ARBA" id="ARBA00022452"/>
    </source>
</evidence>
<evidence type="ECO:0000256" key="5">
    <source>
        <dbReference type="ARBA" id="ARBA00022729"/>
    </source>
</evidence>
<comment type="similarity">
    <text evidence="2">Belongs to the OmpP1/FadL family.</text>
</comment>
<feature type="chain" id="PRO_5045609045" evidence="8">
    <location>
        <begin position="23"/>
        <end position="417"/>
    </location>
</feature>
<dbReference type="SUPFAM" id="SSF56935">
    <property type="entry name" value="Porins"/>
    <property type="match status" value="1"/>
</dbReference>
<feature type="signal peptide" evidence="8">
    <location>
        <begin position="1"/>
        <end position="22"/>
    </location>
</feature>
<keyword evidence="3" id="KW-1134">Transmembrane beta strand</keyword>
<evidence type="ECO:0000256" key="1">
    <source>
        <dbReference type="ARBA" id="ARBA00004571"/>
    </source>
</evidence>
<dbReference type="PANTHER" id="PTHR35093:SF1">
    <property type="entry name" value="OUTER MEMBRANE LONG-CHAIN FATTY ACID RECEPTOR FADL FAMILY"/>
    <property type="match status" value="1"/>
</dbReference>
<proteinExistence type="inferred from homology"/>
<dbReference type="Pfam" id="PF03349">
    <property type="entry name" value="Toluene_X"/>
    <property type="match status" value="1"/>
</dbReference>
<dbReference type="Gene3D" id="2.40.160.60">
    <property type="entry name" value="Outer membrane protein transport protein (OMPP1/FadL/TodX)"/>
    <property type="match status" value="1"/>
</dbReference>
<evidence type="ECO:0000256" key="2">
    <source>
        <dbReference type="ARBA" id="ARBA00008163"/>
    </source>
</evidence>